<gene>
    <name evidence="1" type="ORF">CLUMA_CG014816</name>
</gene>
<accession>A0A1J1IS96</accession>
<name>A0A1J1IS96_9DIPT</name>
<dbReference type="EMBL" id="CVRI01000055">
    <property type="protein sequence ID" value="CRL01401.1"/>
    <property type="molecule type" value="Genomic_DNA"/>
</dbReference>
<dbReference type="Proteomes" id="UP000183832">
    <property type="component" value="Unassembled WGS sequence"/>
</dbReference>
<reference evidence="1 2" key="1">
    <citation type="submission" date="2015-04" db="EMBL/GenBank/DDBJ databases">
        <authorList>
            <person name="Syromyatnikov M.Y."/>
            <person name="Popov V.N."/>
        </authorList>
    </citation>
    <scope>NUCLEOTIDE SEQUENCE [LARGE SCALE GENOMIC DNA]</scope>
</reference>
<protein>
    <submittedName>
        <fullName evidence="1">CLUMA_CG014816, isoform A</fullName>
    </submittedName>
</protein>
<evidence type="ECO:0000313" key="2">
    <source>
        <dbReference type="Proteomes" id="UP000183832"/>
    </source>
</evidence>
<sequence length="65" mass="7605">MKGVKEIFSFIELCQVILHELGAKNLIPHKSLKIYLFHKSQLIYKEYLGGNMFLLISPWMIILRG</sequence>
<proteinExistence type="predicted"/>
<evidence type="ECO:0000313" key="1">
    <source>
        <dbReference type="EMBL" id="CRL01401.1"/>
    </source>
</evidence>
<dbReference type="AlphaFoldDB" id="A0A1J1IS96"/>
<keyword evidence="2" id="KW-1185">Reference proteome</keyword>
<organism evidence="1 2">
    <name type="scientific">Clunio marinus</name>
    <dbReference type="NCBI Taxonomy" id="568069"/>
    <lineage>
        <taxon>Eukaryota</taxon>
        <taxon>Metazoa</taxon>
        <taxon>Ecdysozoa</taxon>
        <taxon>Arthropoda</taxon>
        <taxon>Hexapoda</taxon>
        <taxon>Insecta</taxon>
        <taxon>Pterygota</taxon>
        <taxon>Neoptera</taxon>
        <taxon>Endopterygota</taxon>
        <taxon>Diptera</taxon>
        <taxon>Nematocera</taxon>
        <taxon>Chironomoidea</taxon>
        <taxon>Chironomidae</taxon>
        <taxon>Clunio</taxon>
    </lineage>
</organism>